<evidence type="ECO:0000313" key="1">
    <source>
        <dbReference type="EMBL" id="KAG5612651.1"/>
    </source>
</evidence>
<sequence length="338" mass="37137">MAICNCFCGPVGRRSKKDKGEKGAQKTVDVAVLVEGSVNSSTKTDDSKSLSFVVPLPFGSSRSNVKVMNHDSPVKGDTKEVANHGSPVKGDIEEVAYEGEDEHDESLSMKRDNSDFDLQARVRSSGGEYDQSFNEGIRRNCSFESEMNEQDHNKSEKDAEAVEVVKSGHISDPGFGKVESWASPKLQRSCSDLAMMDMVNKLSEQLSLSKSKSFDEMQRLAEKMTLGSPASVLTHRSADKVMLKKHSSSQLLPSRNRKLWWKLFLWSHRNVQGTGGIQQLPILANTALNQQGGYSSDTLELGKGMDLSNLGSPGSFIAESLSKGRHDKGKEVLDEFEE</sequence>
<proteinExistence type="predicted"/>
<protein>
    <submittedName>
        <fullName evidence="1">Uncharacterized protein</fullName>
    </submittedName>
</protein>
<accession>A0A9J5ZKJ1</accession>
<dbReference type="OrthoDB" id="1904536at2759"/>
<dbReference type="AlphaFoldDB" id="A0A9J5ZKJ1"/>
<name>A0A9J5ZKJ1_SOLCO</name>
<evidence type="ECO:0000313" key="2">
    <source>
        <dbReference type="Proteomes" id="UP000824120"/>
    </source>
</evidence>
<keyword evidence="2" id="KW-1185">Reference proteome</keyword>
<organism evidence="1 2">
    <name type="scientific">Solanum commersonii</name>
    <name type="common">Commerson's wild potato</name>
    <name type="synonym">Commerson's nightshade</name>
    <dbReference type="NCBI Taxonomy" id="4109"/>
    <lineage>
        <taxon>Eukaryota</taxon>
        <taxon>Viridiplantae</taxon>
        <taxon>Streptophyta</taxon>
        <taxon>Embryophyta</taxon>
        <taxon>Tracheophyta</taxon>
        <taxon>Spermatophyta</taxon>
        <taxon>Magnoliopsida</taxon>
        <taxon>eudicotyledons</taxon>
        <taxon>Gunneridae</taxon>
        <taxon>Pentapetalae</taxon>
        <taxon>asterids</taxon>
        <taxon>lamiids</taxon>
        <taxon>Solanales</taxon>
        <taxon>Solanaceae</taxon>
        <taxon>Solanoideae</taxon>
        <taxon>Solaneae</taxon>
        <taxon>Solanum</taxon>
    </lineage>
</organism>
<dbReference type="Proteomes" id="UP000824120">
    <property type="component" value="Chromosome 4"/>
</dbReference>
<reference evidence="1 2" key="1">
    <citation type="submission" date="2020-09" db="EMBL/GenBank/DDBJ databases">
        <title>De no assembly of potato wild relative species, Solanum commersonii.</title>
        <authorList>
            <person name="Cho K."/>
        </authorList>
    </citation>
    <scope>NUCLEOTIDE SEQUENCE [LARGE SCALE GENOMIC DNA]</scope>
    <source>
        <strain evidence="1">LZ3.2</strain>
        <tissue evidence="1">Leaf</tissue>
    </source>
</reference>
<comment type="caution">
    <text evidence="1">The sequence shown here is derived from an EMBL/GenBank/DDBJ whole genome shotgun (WGS) entry which is preliminary data.</text>
</comment>
<gene>
    <name evidence="1" type="ORF">H5410_023932</name>
</gene>
<dbReference type="EMBL" id="JACXVP010000004">
    <property type="protein sequence ID" value="KAG5612651.1"/>
    <property type="molecule type" value="Genomic_DNA"/>
</dbReference>